<reference evidence="1 2" key="1">
    <citation type="journal article" date="2015" name="Nature">
        <title>rRNA introns, odd ribosomes, and small enigmatic genomes across a large radiation of phyla.</title>
        <authorList>
            <person name="Brown C.T."/>
            <person name="Hug L.A."/>
            <person name="Thomas B.C."/>
            <person name="Sharon I."/>
            <person name="Castelle C.J."/>
            <person name="Singh A."/>
            <person name="Wilkins M.J."/>
            <person name="Williams K.H."/>
            <person name="Banfield J.F."/>
        </authorList>
    </citation>
    <scope>NUCLEOTIDE SEQUENCE [LARGE SCALE GENOMIC DNA]</scope>
</reference>
<dbReference type="EMBL" id="LBVP01000012">
    <property type="protein sequence ID" value="KKQ89491.1"/>
    <property type="molecule type" value="Genomic_DNA"/>
</dbReference>
<gene>
    <name evidence="1" type="ORF">UT12_C0012G0002</name>
</gene>
<accession>A0A0G0PJJ3</accession>
<dbReference type="PATRIC" id="fig|1618414.3.peg.393"/>
<protein>
    <recommendedName>
        <fullName evidence="3">Serine hydrolase family protein</fullName>
    </recommendedName>
</protein>
<comment type="caution">
    <text evidence="1">The sequence shown here is derived from an EMBL/GenBank/DDBJ whole genome shotgun (WGS) entry which is preliminary data.</text>
</comment>
<dbReference type="AlphaFoldDB" id="A0A0G0PJJ3"/>
<dbReference type="GO" id="GO:0016787">
    <property type="term" value="F:hydrolase activity"/>
    <property type="evidence" value="ECO:0007669"/>
    <property type="project" value="InterPro"/>
</dbReference>
<evidence type="ECO:0000313" key="2">
    <source>
        <dbReference type="Proteomes" id="UP000034893"/>
    </source>
</evidence>
<dbReference type="SUPFAM" id="SSF53474">
    <property type="entry name" value="alpha/beta-Hydrolases"/>
    <property type="match status" value="1"/>
</dbReference>
<dbReference type="Pfam" id="PF06821">
    <property type="entry name" value="Ser_hydrolase"/>
    <property type="match status" value="1"/>
</dbReference>
<evidence type="ECO:0000313" key="1">
    <source>
        <dbReference type="EMBL" id="KKQ89491.1"/>
    </source>
</evidence>
<name>A0A0G0PJJ3_9BACT</name>
<dbReference type="PANTHER" id="PTHR15394:SF3">
    <property type="entry name" value="SERINE HYDROLASE RBBP9"/>
    <property type="match status" value="1"/>
</dbReference>
<proteinExistence type="predicted"/>
<sequence length="190" mass="21561">MKKRAFLIHGWEGYPEEGWRPWLKNELKSSGFEVFVPAMPDTDNPKMDEWINHLTEIVGRPTPNDFFVGHSLGCITILRYLETLKENEKIGGAVLVAGFGHDLDYSGYNGELSSFFKTPVSWEKIKKHCRQFVTIMSDDDPYVPLEHGDIFKEKLGAKLVVEHHMKHFSGDDGIDVLPSAKEAVLLISKS</sequence>
<dbReference type="Proteomes" id="UP000034893">
    <property type="component" value="Unassembled WGS sequence"/>
</dbReference>
<dbReference type="InterPro" id="IPR010662">
    <property type="entry name" value="RBBP9/YdeN"/>
</dbReference>
<dbReference type="InterPro" id="IPR029058">
    <property type="entry name" value="AB_hydrolase_fold"/>
</dbReference>
<dbReference type="PANTHER" id="PTHR15394">
    <property type="entry name" value="SERINE HYDROLASE RBBP9"/>
    <property type="match status" value="1"/>
</dbReference>
<evidence type="ECO:0008006" key="3">
    <source>
        <dbReference type="Google" id="ProtNLM"/>
    </source>
</evidence>
<organism evidence="1 2">
    <name type="scientific">Candidatus Curtissbacteria bacterium GW2011_GWC2_38_9</name>
    <dbReference type="NCBI Taxonomy" id="1618414"/>
    <lineage>
        <taxon>Bacteria</taxon>
        <taxon>Candidatus Curtissiibacteriota</taxon>
    </lineage>
</organism>
<dbReference type="Gene3D" id="3.40.50.1820">
    <property type="entry name" value="alpha/beta hydrolase"/>
    <property type="match status" value="1"/>
</dbReference>